<dbReference type="STRING" id="679901.Mzhil_1561"/>
<dbReference type="KEGG" id="mzh:Mzhil_1561"/>
<sequence length="524" mass="60013">MTFNLIYDKWIGVKRADGTAEKIAPWEITTNIETNPIVSINTPRPDFNGSMMQFLIGLVQTTISPKDDRTWRKHFLRPPTPEQLKESFSSVSSAFNFDENGSGLFMQDYELNIDSKKSRVDSLLMEMPGDNTLKNNADHFLKRDSVTKMCPTCCAMALFNLQLNAPSGGAGHRTSLRGGGPLTTLILGENLWHHVWLNIVVEDNFTQLGDVSHTDLSDIFPWMGPTRTSEPRTGVITTPMDVSPKQMYWGMPRRIKIDFEQREDGECDICSESCDSLITKYITKNYGVNYEGNWAHTLSPHREEKSQLLPRHPQPGGITYRYWVGLVQHDSSDSYHPALVVDEFFKRPRNLSEVFQHSPRLWAFGFDFDNMKVRSWYESTMPLITVNENIRKKYEITVERLVTCAEVIKNNTRSCVKNAIVPKSSSSGELSHIDSQFWYRTEAEFYSFVDVISKQSDDEALINQVKLDWLKYLSKQSLNLFDEYTNPAQQSIVNPKKVATSRRNLRNYNSQKNKQVIKALGLST</sequence>
<name>F7XPH5_METZD</name>
<dbReference type="RefSeq" id="WP_013898836.1">
    <property type="nucleotide sequence ID" value="NC_015676.1"/>
</dbReference>
<dbReference type="GeneID" id="10823199"/>
<reference evidence="1 2" key="1">
    <citation type="submission" date="2010-07" db="EMBL/GenBank/DDBJ databases">
        <title>The complete genome of Methanosalsum zhilinae DSM 4017.</title>
        <authorList>
            <consortium name="US DOE Joint Genome Institute (JGI-PGF)"/>
            <person name="Lucas S."/>
            <person name="Copeland A."/>
            <person name="Lapidus A."/>
            <person name="Glavina del Rio T."/>
            <person name="Dalin E."/>
            <person name="Tice H."/>
            <person name="Bruce D."/>
            <person name="Goodwin L."/>
            <person name="Pitluck S."/>
            <person name="Kyrpides N."/>
            <person name="Mavromatis K."/>
            <person name="Ovchinnikova G."/>
            <person name="Daligault H."/>
            <person name="Detter J.C."/>
            <person name="Han C."/>
            <person name="Tapia R."/>
            <person name="Larimer F."/>
            <person name="Land M."/>
            <person name="Hauser L."/>
            <person name="Markowitz V."/>
            <person name="Cheng J.-F."/>
            <person name="Hugenholtz P."/>
            <person name="Woyke T."/>
            <person name="Wu D."/>
            <person name="Spring S."/>
            <person name="Schueler E."/>
            <person name="Brambilla E."/>
            <person name="Klenk H.-P."/>
            <person name="Eisen J.A."/>
        </authorList>
    </citation>
    <scope>NUCLEOTIDE SEQUENCE [LARGE SCALE GENOMIC DNA]</scope>
    <source>
        <strain evidence="2">DSM 4017 / NBRC 107636 / OCM 62 / WeN5</strain>
    </source>
</reference>
<dbReference type="InterPro" id="IPR013381">
    <property type="entry name" value="CRISPR-assoc_prot_Cse1"/>
</dbReference>
<proteinExistence type="predicted"/>
<dbReference type="Proteomes" id="UP000006622">
    <property type="component" value="Chromosome"/>
</dbReference>
<dbReference type="EMBL" id="CP002101">
    <property type="protein sequence ID" value="AEH61400.1"/>
    <property type="molecule type" value="Genomic_DNA"/>
</dbReference>
<keyword evidence="2" id="KW-1185">Reference proteome</keyword>
<evidence type="ECO:0000313" key="1">
    <source>
        <dbReference type="EMBL" id="AEH61400.1"/>
    </source>
</evidence>
<dbReference type="NCBIfam" id="TIGR02547">
    <property type="entry name" value="casA_cse1"/>
    <property type="match status" value="1"/>
</dbReference>
<dbReference type="CDD" id="cd09729">
    <property type="entry name" value="Cse1_I-E"/>
    <property type="match status" value="1"/>
</dbReference>
<dbReference type="HOGENOM" id="CLU_039818_0_0_2"/>
<dbReference type="OrthoDB" id="130062at2157"/>
<dbReference type="AlphaFoldDB" id="F7XPH5"/>
<protein>
    <submittedName>
        <fullName evidence="1">CRISPR-associated protein, Cse1 family</fullName>
    </submittedName>
</protein>
<organism evidence="1 2">
    <name type="scientific">Methanosalsum zhilinae (strain DSM 4017 / NBRC 107636 / OCM 62 / WeN5)</name>
    <name type="common">Methanohalophilus zhilinae</name>
    <dbReference type="NCBI Taxonomy" id="679901"/>
    <lineage>
        <taxon>Archaea</taxon>
        <taxon>Methanobacteriati</taxon>
        <taxon>Methanobacteriota</taxon>
        <taxon>Stenosarchaea group</taxon>
        <taxon>Methanomicrobia</taxon>
        <taxon>Methanosarcinales</taxon>
        <taxon>Methanosarcinaceae</taxon>
        <taxon>Methanosalsum</taxon>
    </lineage>
</organism>
<accession>F7XPH5</accession>
<evidence type="ECO:0000313" key="2">
    <source>
        <dbReference type="Proteomes" id="UP000006622"/>
    </source>
</evidence>
<dbReference type="Pfam" id="PF09481">
    <property type="entry name" value="CRISPR_Cse1"/>
    <property type="match status" value="1"/>
</dbReference>
<gene>
    <name evidence="1" type="ordered locus">Mzhil_1561</name>
</gene>